<proteinExistence type="predicted"/>
<dbReference type="AlphaFoldDB" id="A0AAN1LCS9"/>
<dbReference type="Proteomes" id="UP000218606">
    <property type="component" value="Plasmid pP13_g"/>
</dbReference>
<keyword evidence="3" id="KW-0614">Plasmid</keyword>
<sequence>MNPAVMVLLDEASRNKSAPSALDAVMGKDWAHYRAGNPSKAAVVEYMMRQQKQRKSAGAGLSFRVGRRTPQALVKMVTKGGASDVKGLRAQMDYLRKDGTVELQRSERHFGAEVDEEQQMLMETAWGMDRGKPGGADKTSHFVVSFPIGTDRDAAARAGRAWAEEMFGSGRFGDRYDYYTADHRDTQHPHTHVVVARRGLENGLWLKVSRRSELNFDVMREIQVEMAAAEGIELEASPRLARGVHDRPIPTSEFWKVKRGLKPEPEAPRHTEETMIATAATIVHFSRQMEAEKRVLVPESSRIDKLLGTLISTLRAGHEIEARSTHNQSDLKELKALSEEYVAKRTQIIESFREMDREIAEIDDPVQRVALQRRTAVLRSEAAALLPDNDELQAYRQQEEVRYHGIAEGGDEQAQKLRDEAQQRAADIAKEAGLNPDEVLARYNGPVPSAGLARQWRELEVAERIRSRSEAGQGLETPDQARQSVEEVHRQIDGVYREADGRLAELGVSLSDEQRASIGRATVSDIERGVSEQFEGKADKYTRFEPIVVHRNQVDGAGGTTANSVALAEELKSLADDREAGNLSSEQNVLADAIIRDTINKHGPAIRAALVRDDSREFKDHEVSDPASYREEADRFEQKRLDEFDGLVRRYGLEKGVSQDLNRTAENELAGDTTDGASRRGRDQEDIQQQAKRDRGGDGRGRDPRDDDGHGL</sequence>
<evidence type="ECO:0000313" key="4">
    <source>
        <dbReference type="Proteomes" id="UP000218606"/>
    </source>
</evidence>
<dbReference type="Pfam" id="PF03432">
    <property type="entry name" value="Relaxase"/>
    <property type="match status" value="1"/>
</dbReference>
<protein>
    <submittedName>
        <fullName evidence="3">Relaxase/mobilization nuclease domain protein</fullName>
    </submittedName>
</protein>
<reference evidence="3 4" key="1">
    <citation type="journal article" date="2017" name="Front. Microbiol.">
        <title>Phaeobacter piscinae sp. nov., a species of the Roseobacter group and potential aquaculture probiont.</title>
        <authorList>
            <person name="Sonnenschein E.C."/>
            <person name="Phippen C.B.W."/>
            <person name="Nielsen K.F."/>
            <person name="Mateiu R.V."/>
            <person name="Melchiorsen J."/>
            <person name="Gram L."/>
            <person name="Overmann J."/>
            <person name="Freese H.M."/>
        </authorList>
    </citation>
    <scope>NUCLEOTIDE SEQUENCE [LARGE SCALE GENOMIC DNA]</scope>
    <source>
        <strain evidence="3 4">P13</strain>
    </source>
</reference>
<name>A0AAN1LCS9_9RHOB</name>
<geneLocation type="plasmid" evidence="4">
    <name>pp13_g</name>
</geneLocation>
<evidence type="ECO:0000259" key="2">
    <source>
        <dbReference type="Pfam" id="PF03432"/>
    </source>
</evidence>
<evidence type="ECO:0000256" key="1">
    <source>
        <dbReference type="SAM" id="MobiDB-lite"/>
    </source>
</evidence>
<dbReference type="EMBL" id="CP010774">
    <property type="protein sequence ID" value="ATG46022.1"/>
    <property type="molecule type" value="Genomic_DNA"/>
</dbReference>
<organism evidence="3 4">
    <name type="scientific">Phaeobacter piscinae</name>
    <dbReference type="NCBI Taxonomy" id="1580596"/>
    <lineage>
        <taxon>Bacteria</taxon>
        <taxon>Pseudomonadati</taxon>
        <taxon>Pseudomonadota</taxon>
        <taxon>Alphaproteobacteria</taxon>
        <taxon>Rhodobacterales</taxon>
        <taxon>Roseobacteraceae</taxon>
        <taxon>Phaeobacter</taxon>
    </lineage>
</organism>
<evidence type="ECO:0000313" key="3">
    <source>
        <dbReference type="EMBL" id="ATG46022.1"/>
    </source>
</evidence>
<accession>A0AAN1LCS9</accession>
<feature type="compositionally biased region" description="Basic and acidic residues" evidence="1">
    <location>
        <begin position="677"/>
        <end position="712"/>
    </location>
</feature>
<dbReference type="InterPro" id="IPR005094">
    <property type="entry name" value="Endonuclease_MobA/VirD2"/>
</dbReference>
<feature type="region of interest" description="Disordered" evidence="1">
    <location>
        <begin position="657"/>
        <end position="712"/>
    </location>
</feature>
<gene>
    <name evidence="3" type="ORF">PhaeoP13_04140</name>
</gene>
<feature type="domain" description="MobA/VirD2-like nuclease" evidence="2">
    <location>
        <begin position="113"/>
        <end position="222"/>
    </location>
</feature>
<dbReference type="RefSeq" id="WP_096873628.1">
    <property type="nucleotide sequence ID" value="NZ_CP010774.1"/>
</dbReference>